<evidence type="ECO:0000256" key="3">
    <source>
        <dbReference type="ARBA" id="ARBA00022801"/>
    </source>
</evidence>
<feature type="domain" description="GH18" evidence="7">
    <location>
        <begin position="1"/>
        <end position="240"/>
    </location>
</feature>
<comment type="caution">
    <text evidence="8">The sequence shown here is derived from an EMBL/GenBank/DDBJ whole genome shotgun (WGS) entry which is preliminary data.</text>
</comment>
<dbReference type="SUPFAM" id="SSF51445">
    <property type="entry name" value="(Trans)glycosidases"/>
    <property type="match status" value="1"/>
</dbReference>
<dbReference type="Pfam" id="PF00704">
    <property type="entry name" value="Glyco_hydro_18"/>
    <property type="match status" value="1"/>
</dbReference>
<evidence type="ECO:0000259" key="7">
    <source>
        <dbReference type="PROSITE" id="PS51910"/>
    </source>
</evidence>
<feature type="transmembrane region" description="Helical" evidence="6">
    <location>
        <begin position="257"/>
        <end position="279"/>
    </location>
</feature>
<dbReference type="PANTHER" id="PTHR11177">
    <property type="entry name" value="CHITINASE"/>
    <property type="match status" value="1"/>
</dbReference>
<dbReference type="GO" id="GO:0006032">
    <property type="term" value="P:chitin catabolic process"/>
    <property type="evidence" value="ECO:0007669"/>
    <property type="project" value="TreeGrafter"/>
</dbReference>
<proteinExistence type="inferred from homology"/>
<organism evidence="8 9">
    <name type="scientific">Acer yangbiense</name>
    <dbReference type="NCBI Taxonomy" id="1000413"/>
    <lineage>
        <taxon>Eukaryota</taxon>
        <taxon>Viridiplantae</taxon>
        <taxon>Streptophyta</taxon>
        <taxon>Embryophyta</taxon>
        <taxon>Tracheophyta</taxon>
        <taxon>Spermatophyta</taxon>
        <taxon>Magnoliopsida</taxon>
        <taxon>eudicotyledons</taxon>
        <taxon>Gunneridae</taxon>
        <taxon>Pentapetalae</taxon>
        <taxon>rosids</taxon>
        <taxon>malvids</taxon>
        <taxon>Sapindales</taxon>
        <taxon>Sapindaceae</taxon>
        <taxon>Hippocastanoideae</taxon>
        <taxon>Acereae</taxon>
        <taxon>Acer</taxon>
    </lineage>
</organism>
<keyword evidence="6" id="KW-1133">Transmembrane helix</keyword>
<keyword evidence="6" id="KW-0472">Membrane</keyword>
<dbReference type="Gene3D" id="3.10.50.10">
    <property type="match status" value="1"/>
</dbReference>
<keyword evidence="9" id="KW-1185">Reference proteome</keyword>
<name>A0A5C7IC21_9ROSI</name>
<dbReference type="AlphaFoldDB" id="A0A5C7IC21"/>
<keyword evidence="3" id="KW-0378">Hydrolase</keyword>
<evidence type="ECO:0000313" key="8">
    <source>
        <dbReference type="EMBL" id="TXG66691.1"/>
    </source>
</evidence>
<dbReference type="GO" id="GO:0005576">
    <property type="term" value="C:extracellular region"/>
    <property type="evidence" value="ECO:0007669"/>
    <property type="project" value="TreeGrafter"/>
</dbReference>
<dbReference type="OrthoDB" id="73875at2759"/>
<comment type="similarity">
    <text evidence="1">Belongs to the glycosyl hydrolase 18 family. Chitinase class V subfamily.</text>
</comment>
<gene>
    <name evidence="8" type="ORF">EZV62_007966</name>
</gene>
<accession>A0A5C7IC21</accession>
<protein>
    <recommendedName>
        <fullName evidence="7">GH18 domain-containing protein</fullName>
    </recommendedName>
</protein>
<evidence type="ECO:0000256" key="1">
    <source>
        <dbReference type="ARBA" id="ARBA00008682"/>
    </source>
</evidence>
<dbReference type="GO" id="GO:0005975">
    <property type="term" value="P:carbohydrate metabolic process"/>
    <property type="evidence" value="ECO:0007669"/>
    <property type="project" value="InterPro"/>
</dbReference>
<evidence type="ECO:0000256" key="2">
    <source>
        <dbReference type="ARBA" id="ARBA00022729"/>
    </source>
</evidence>
<dbReference type="EMBL" id="VAHF01000003">
    <property type="protein sequence ID" value="TXG66691.1"/>
    <property type="molecule type" value="Genomic_DNA"/>
</dbReference>
<dbReference type="GO" id="GO:0008061">
    <property type="term" value="F:chitin binding"/>
    <property type="evidence" value="ECO:0007669"/>
    <property type="project" value="InterPro"/>
</dbReference>
<reference evidence="9" key="1">
    <citation type="journal article" date="2019" name="Gigascience">
        <title>De novo genome assembly of the endangered Acer yangbiense, a plant species with extremely small populations endemic to Yunnan Province, China.</title>
        <authorList>
            <person name="Yang J."/>
            <person name="Wariss H.M."/>
            <person name="Tao L."/>
            <person name="Zhang R."/>
            <person name="Yun Q."/>
            <person name="Hollingsworth P."/>
            <person name="Dao Z."/>
            <person name="Luo G."/>
            <person name="Guo H."/>
            <person name="Ma Y."/>
            <person name="Sun W."/>
        </authorList>
    </citation>
    <scope>NUCLEOTIDE SEQUENCE [LARGE SCALE GENOMIC DNA]</scope>
    <source>
        <strain evidence="9">cv. Malutang</strain>
    </source>
</reference>
<sequence length="293" mass="32721">MARQYGFQGLDFWGPTNSSDDMSNLGILFEEWRAAINLEARNSAEQELILTASVTCAPRDDYSVDSIQQQLDWVHVRGCGELWPNNWPNFTAAPNALYSPNYNDVYTINYSITAWINAGLSAKKIVMILPYFGMVWRLVNPKENGIGAPAAGKGTGIGIRYHAIKNKINLNGAKVIFDERYVVNYCSIGTSWVAFDDVEAIQHKVSYAKEKGLLGYFVWQVSYDDNWVLSQSASQDVNINGSAPVDGKNGENKSRRLLAIILITIAAAVILLILCSVLFHCWMRNHKTKGNLF</sequence>
<dbReference type="Gene3D" id="3.20.20.80">
    <property type="entry name" value="Glycosidases"/>
    <property type="match status" value="1"/>
</dbReference>
<dbReference type="InterPro" id="IPR017853">
    <property type="entry name" value="GH"/>
</dbReference>
<dbReference type="InterPro" id="IPR011583">
    <property type="entry name" value="Chitinase_II/V-like_cat"/>
</dbReference>
<dbReference type="Proteomes" id="UP000323000">
    <property type="component" value="Chromosome 3"/>
</dbReference>
<keyword evidence="6" id="KW-0812">Transmembrane</keyword>
<keyword evidence="2" id="KW-0732">Signal</keyword>
<dbReference type="PROSITE" id="PS51910">
    <property type="entry name" value="GH18_2"/>
    <property type="match status" value="1"/>
</dbReference>
<dbReference type="InterPro" id="IPR001223">
    <property type="entry name" value="Glyco_hydro18_cat"/>
</dbReference>
<dbReference type="FunFam" id="3.10.50.10:FF:000003">
    <property type="entry name" value="Class V chitinase CHIT5b"/>
    <property type="match status" value="1"/>
</dbReference>
<dbReference type="GO" id="GO:0004568">
    <property type="term" value="F:chitinase activity"/>
    <property type="evidence" value="ECO:0007669"/>
    <property type="project" value="TreeGrafter"/>
</dbReference>
<evidence type="ECO:0000256" key="4">
    <source>
        <dbReference type="ARBA" id="ARBA00023180"/>
    </source>
</evidence>
<keyword evidence="4" id="KW-0325">Glycoprotein</keyword>
<evidence type="ECO:0000256" key="5">
    <source>
        <dbReference type="ARBA" id="ARBA00023295"/>
    </source>
</evidence>
<dbReference type="InterPro" id="IPR050314">
    <property type="entry name" value="Glycosyl_Hydrlase_18"/>
</dbReference>
<dbReference type="SUPFAM" id="SSF54556">
    <property type="entry name" value="Chitinase insertion domain"/>
    <property type="match status" value="1"/>
</dbReference>
<dbReference type="InterPro" id="IPR029070">
    <property type="entry name" value="Chitinase_insertion_sf"/>
</dbReference>
<evidence type="ECO:0000313" key="9">
    <source>
        <dbReference type="Proteomes" id="UP000323000"/>
    </source>
</evidence>
<evidence type="ECO:0000256" key="6">
    <source>
        <dbReference type="SAM" id="Phobius"/>
    </source>
</evidence>
<dbReference type="PANTHER" id="PTHR11177:SF362">
    <property type="entry name" value="CLASS V CHITINASE-LIKE"/>
    <property type="match status" value="1"/>
</dbReference>
<dbReference type="SMART" id="SM00636">
    <property type="entry name" value="Glyco_18"/>
    <property type="match status" value="1"/>
</dbReference>
<keyword evidence="5" id="KW-0326">Glycosidase</keyword>